<proteinExistence type="predicted"/>
<sequence>MGRSAVVDCLSTEICRLTKDYWELIKDQEKLTLVDLHPANALLKRGENCQARSYSDGLEEVESDFDEFKDNFNIGLAILEDLKGTSVRSKKWQKRSRPKEKEFVGWGSSFGKDTKEPLTQLDACEIVKDYIQENKLHDP</sequence>
<organism evidence="1 2">
    <name type="scientific">Zingiber officinale</name>
    <name type="common">Ginger</name>
    <name type="synonym">Amomum zingiber</name>
    <dbReference type="NCBI Taxonomy" id="94328"/>
    <lineage>
        <taxon>Eukaryota</taxon>
        <taxon>Viridiplantae</taxon>
        <taxon>Streptophyta</taxon>
        <taxon>Embryophyta</taxon>
        <taxon>Tracheophyta</taxon>
        <taxon>Spermatophyta</taxon>
        <taxon>Magnoliopsida</taxon>
        <taxon>Liliopsida</taxon>
        <taxon>Zingiberales</taxon>
        <taxon>Zingiberaceae</taxon>
        <taxon>Zingiber</taxon>
    </lineage>
</organism>
<reference evidence="1 2" key="1">
    <citation type="submission" date="2020-08" db="EMBL/GenBank/DDBJ databases">
        <title>Plant Genome Project.</title>
        <authorList>
            <person name="Zhang R.-G."/>
        </authorList>
    </citation>
    <scope>NUCLEOTIDE SEQUENCE [LARGE SCALE GENOMIC DNA]</scope>
    <source>
        <tissue evidence="1">Rhizome</tissue>
    </source>
</reference>
<dbReference type="InterPro" id="IPR036885">
    <property type="entry name" value="SWIB_MDM2_dom_sf"/>
</dbReference>
<dbReference type="Proteomes" id="UP000734854">
    <property type="component" value="Unassembled WGS sequence"/>
</dbReference>
<keyword evidence="2" id="KW-1185">Reference proteome</keyword>
<gene>
    <name evidence="1" type="ORF">ZIOFF_041672</name>
</gene>
<evidence type="ECO:0000313" key="1">
    <source>
        <dbReference type="EMBL" id="KAG6501788.1"/>
    </source>
</evidence>
<dbReference type="Gene3D" id="1.10.245.10">
    <property type="entry name" value="SWIB/MDM2 domain"/>
    <property type="match status" value="1"/>
</dbReference>
<dbReference type="InterPro" id="IPR045894">
    <property type="entry name" value="At5g08430-like"/>
</dbReference>
<dbReference type="EMBL" id="JACMSC010000011">
    <property type="protein sequence ID" value="KAG6501788.1"/>
    <property type="molecule type" value="Genomic_DNA"/>
</dbReference>
<protein>
    <submittedName>
        <fullName evidence="1">Uncharacterized protein</fullName>
    </submittedName>
</protein>
<name>A0A8J5KWB0_ZINOF</name>
<dbReference type="PANTHER" id="PTHR46851:SF11">
    <property type="entry name" value="GYF DOMAIN-CONTAINING PROTEIN"/>
    <property type="match status" value="1"/>
</dbReference>
<dbReference type="PANTHER" id="PTHR46851">
    <property type="entry name" value="OS01G0884500 PROTEIN"/>
    <property type="match status" value="1"/>
</dbReference>
<dbReference type="AlphaFoldDB" id="A0A8J5KWB0"/>
<accession>A0A8J5KWB0</accession>
<comment type="caution">
    <text evidence="1">The sequence shown here is derived from an EMBL/GenBank/DDBJ whole genome shotgun (WGS) entry which is preliminary data.</text>
</comment>
<evidence type="ECO:0000313" key="2">
    <source>
        <dbReference type="Proteomes" id="UP000734854"/>
    </source>
</evidence>